<evidence type="ECO:0000313" key="4">
    <source>
        <dbReference type="Proteomes" id="UP000824469"/>
    </source>
</evidence>
<protein>
    <recommendedName>
        <fullName evidence="5">Pentatricopeptide repeat-containing protein</fullName>
    </recommendedName>
</protein>
<evidence type="ECO:0000313" key="3">
    <source>
        <dbReference type="EMBL" id="KAH9290168.1"/>
    </source>
</evidence>
<reference evidence="3 4" key="1">
    <citation type="journal article" date="2021" name="Nat. Plants">
        <title>The Taxus genome provides insights into paclitaxel biosynthesis.</title>
        <authorList>
            <person name="Xiong X."/>
            <person name="Gou J."/>
            <person name="Liao Q."/>
            <person name="Li Y."/>
            <person name="Zhou Q."/>
            <person name="Bi G."/>
            <person name="Li C."/>
            <person name="Du R."/>
            <person name="Wang X."/>
            <person name="Sun T."/>
            <person name="Guo L."/>
            <person name="Liang H."/>
            <person name="Lu P."/>
            <person name="Wu Y."/>
            <person name="Zhang Z."/>
            <person name="Ro D.K."/>
            <person name="Shang Y."/>
            <person name="Huang S."/>
            <person name="Yan J."/>
        </authorList>
    </citation>
    <scope>NUCLEOTIDE SEQUENCE [LARGE SCALE GENOMIC DNA]</scope>
    <source>
        <strain evidence="3">Ta-2019</strain>
    </source>
</reference>
<organism evidence="3 4">
    <name type="scientific">Taxus chinensis</name>
    <name type="common">Chinese yew</name>
    <name type="synonym">Taxus wallichiana var. chinensis</name>
    <dbReference type="NCBI Taxonomy" id="29808"/>
    <lineage>
        <taxon>Eukaryota</taxon>
        <taxon>Viridiplantae</taxon>
        <taxon>Streptophyta</taxon>
        <taxon>Embryophyta</taxon>
        <taxon>Tracheophyta</taxon>
        <taxon>Spermatophyta</taxon>
        <taxon>Pinopsida</taxon>
        <taxon>Pinidae</taxon>
        <taxon>Conifers II</taxon>
        <taxon>Cupressales</taxon>
        <taxon>Taxaceae</taxon>
        <taxon>Taxus</taxon>
    </lineage>
</organism>
<dbReference type="OMA" id="YLKCECI"/>
<dbReference type="Proteomes" id="UP000824469">
    <property type="component" value="Unassembled WGS sequence"/>
</dbReference>
<dbReference type="InterPro" id="IPR011990">
    <property type="entry name" value="TPR-like_helical_dom_sf"/>
</dbReference>
<evidence type="ECO:0000256" key="2">
    <source>
        <dbReference type="PROSITE-ProRule" id="PRU00708"/>
    </source>
</evidence>
<name>A0AA38F569_TAXCH</name>
<sequence length="104" mass="11615">VEQGKLVYAYVIKYGLESDLFVASAFLDMDAKCGSIEYARRVFDKVKLRDRVLWNLMIAGYVQSSNEEVALQLFYEMQCGGLKPTQSSYASVIKACANLEALGD</sequence>
<proteinExistence type="predicted"/>
<dbReference type="InterPro" id="IPR046960">
    <property type="entry name" value="PPR_At4g14850-like_plant"/>
</dbReference>
<evidence type="ECO:0000256" key="1">
    <source>
        <dbReference type="ARBA" id="ARBA00022737"/>
    </source>
</evidence>
<dbReference type="GO" id="GO:0009451">
    <property type="term" value="P:RNA modification"/>
    <property type="evidence" value="ECO:0007669"/>
    <property type="project" value="InterPro"/>
</dbReference>
<dbReference type="NCBIfam" id="TIGR00756">
    <property type="entry name" value="PPR"/>
    <property type="match status" value="1"/>
</dbReference>
<evidence type="ECO:0008006" key="5">
    <source>
        <dbReference type="Google" id="ProtNLM"/>
    </source>
</evidence>
<dbReference type="GO" id="GO:0003723">
    <property type="term" value="F:RNA binding"/>
    <property type="evidence" value="ECO:0007669"/>
    <property type="project" value="InterPro"/>
</dbReference>
<dbReference type="EMBL" id="JAHRHJ020003813">
    <property type="protein sequence ID" value="KAH9290168.1"/>
    <property type="molecule type" value="Genomic_DNA"/>
</dbReference>
<keyword evidence="1" id="KW-0677">Repeat</keyword>
<dbReference type="AlphaFoldDB" id="A0AA38F569"/>
<feature type="non-terminal residue" evidence="3">
    <location>
        <position position="1"/>
    </location>
</feature>
<dbReference type="Pfam" id="PF13041">
    <property type="entry name" value="PPR_2"/>
    <property type="match status" value="1"/>
</dbReference>
<comment type="caution">
    <text evidence="3">The sequence shown here is derived from an EMBL/GenBank/DDBJ whole genome shotgun (WGS) entry which is preliminary data.</text>
</comment>
<dbReference type="InterPro" id="IPR002885">
    <property type="entry name" value="PPR_rpt"/>
</dbReference>
<dbReference type="Gene3D" id="1.25.40.10">
    <property type="entry name" value="Tetratricopeptide repeat domain"/>
    <property type="match status" value="1"/>
</dbReference>
<dbReference type="PANTHER" id="PTHR47926">
    <property type="entry name" value="PENTATRICOPEPTIDE REPEAT-CONTAINING PROTEIN"/>
    <property type="match status" value="1"/>
</dbReference>
<gene>
    <name evidence="3" type="ORF">KI387_034285</name>
</gene>
<accession>A0AA38F569</accession>
<feature type="non-terminal residue" evidence="3">
    <location>
        <position position="104"/>
    </location>
</feature>
<dbReference type="FunFam" id="1.25.40.10:FF:000073">
    <property type="entry name" value="Pentatricopeptide repeat-containing protein chloroplastic"/>
    <property type="match status" value="1"/>
</dbReference>
<dbReference type="PROSITE" id="PS51375">
    <property type="entry name" value="PPR"/>
    <property type="match status" value="1"/>
</dbReference>
<keyword evidence="4" id="KW-1185">Reference proteome</keyword>
<feature type="repeat" description="PPR" evidence="2">
    <location>
        <begin position="50"/>
        <end position="84"/>
    </location>
</feature>